<accession>A0AAV6Q8F3</accession>
<dbReference type="PROSITE" id="PS01180">
    <property type="entry name" value="CUB"/>
    <property type="match status" value="1"/>
</dbReference>
<feature type="region of interest" description="Disordered" evidence="6">
    <location>
        <begin position="605"/>
        <end position="639"/>
    </location>
</feature>
<feature type="signal peptide" evidence="8">
    <location>
        <begin position="1"/>
        <end position="31"/>
    </location>
</feature>
<feature type="transmembrane region" description="Helical" evidence="7">
    <location>
        <begin position="562"/>
        <end position="585"/>
    </location>
</feature>
<evidence type="ECO:0000313" key="10">
    <source>
        <dbReference type="EMBL" id="KAG7485179.1"/>
    </source>
</evidence>
<proteinExistence type="predicted"/>
<dbReference type="AlphaFoldDB" id="A0AAV6Q8F3"/>
<feature type="domain" description="CUB" evidence="9">
    <location>
        <begin position="58"/>
        <end position="170"/>
    </location>
</feature>
<dbReference type="SMART" id="SM00179">
    <property type="entry name" value="EGF_CA"/>
    <property type="match status" value="1"/>
</dbReference>
<evidence type="ECO:0000256" key="7">
    <source>
        <dbReference type="SAM" id="Phobius"/>
    </source>
</evidence>
<keyword evidence="3" id="KW-0677">Repeat</keyword>
<dbReference type="Pfam" id="PF00431">
    <property type="entry name" value="CUB"/>
    <property type="match status" value="1"/>
</dbReference>
<organism evidence="10 11">
    <name type="scientific">Solea senegalensis</name>
    <name type="common">Senegalese sole</name>
    <dbReference type="NCBI Taxonomy" id="28829"/>
    <lineage>
        <taxon>Eukaryota</taxon>
        <taxon>Metazoa</taxon>
        <taxon>Chordata</taxon>
        <taxon>Craniata</taxon>
        <taxon>Vertebrata</taxon>
        <taxon>Euteleostomi</taxon>
        <taxon>Actinopterygii</taxon>
        <taxon>Neopterygii</taxon>
        <taxon>Teleostei</taxon>
        <taxon>Neoteleostei</taxon>
        <taxon>Acanthomorphata</taxon>
        <taxon>Carangaria</taxon>
        <taxon>Pleuronectiformes</taxon>
        <taxon>Pleuronectoidei</taxon>
        <taxon>Soleidae</taxon>
        <taxon>Solea</taxon>
    </lineage>
</organism>
<keyword evidence="7" id="KW-0472">Membrane</keyword>
<keyword evidence="11" id="KW-1185">Reference proteome</keyword>
<evidence type="ECO:0000256" key="6">
    <source>
        <dbReference type="SAM" id="MobiDB-lite"/>
    </source>
</evidence>
<dbReference type="SMART" id="SM00042">
    <property type="entry name" value="CUB"/>
    <property type="match status" value="1"/>
</dbReference>
<comment type="caution">
    <text evidence="10">The sequence shown here is derived from an EMBL/GenBank/DDBJ whole genome shotgun (WGS) entry which is preliminary data.</text>
</comment>
<dbReference type="FunFam" id="2.10.25.10:FF:000038">
    <property type="entry name" value="Fibrillin 2"/>
    <property type="match status" value="1"/>
</dbReference>
<name>A0AAV6Q8F3_SOLSE</name>
<keyword evidence="4" id="KW-1015">Disulfide bond</keyword>
<feature type="compositionally biased region" description="Polar residues" evidence="6">
    <location>
        <begin position="332"/>
        <end position="348"/>
    </location>
</feature>
<keyword evidence="1" id="KW-0245">EGF-like domain</keyword>
<dbReference type="GO" id="GO:0030855">
    <property type="term" value="P:epithelial cell differentiation"/>
    <property type="evidence" value="ECO:0007669"/>
    <property type="project" value="UniProtKB-ARBA"/>
</dbReference>
<dbReference type="InterPro" id="IPR018097">
    <property type="entry name" value="EGF_Ca-bd_CS"/>
</dbReference>
<dbReference type="GO" id="GO:0005509">
    <property type="term" value="F:calcium ion binding"/>
    <property type="evidence" value="ECO:0007669"/>
    <property type="project" value="InterPro"/>
</dbReference>
<keyword evidence="2 8" id="KW-0732">Signal</keyword>
<evidence type="ECO:0000256" key="5">
    <source>
        <dbReference type="PROSITE-ProRule" id="PRU00059"/>
    </source>
</evidence>
<dbReference type="Pfam" id="PF07645">
    <property type="entry name" value="EGF_CA"/>
    <property type="match status" value="1"/>
</dbReference>
<feature type="compositionally biased region" description="Basic and acidic residues" evidence="6">
    <location>
        <begin position="613"/>
        <end position="624"/>
    </location>
</feature>
<keyword evidence="7" id="KW-1133">Transmembrane helix</keyword>
<evidence type="ECO:0000256" key="8">
    <source>
        <dbReference type="SAM" id="SignalP"/>
    </source>
</evidence>
<evidence type="ECO:0000256" key="3">
    <source>
        <dbReference type="ARBA" id="ARBA00022737"/>
    </source>
</evidence>
<dbReference type="InterPro" id="IPR000859">
    <property type="entry name" value="CUB_dom"/>
</dbReference>
<sequence length="676" mass="75885">MRLRNMLKSKTVLLLTLQLLFFWLSWKRCAAQVDTEEANEPPDEHGGHGDAFFALRSCHQLLRGDSGEFFSPDYLCSNPSLWCNWTIQVDPGKRIHLHLEDLTPDNTCHLKQDQVHVDEPGSRFGVHEILEKCWQEAKYTTTTNTVNVVLLIGRWPNSPYRGFYSRYQAFGLPVMYNPQEVFIERDERSEPTLDVTDFGTVIDNEHIGSKTDFDVMYDYYDQHSAMTDEETWESEDGTNTEAEVGENLHPPSGWNFSHVFPITAVPTLPVSIPGTSRSERELTHTQSNRLDSDGPTHQLQPNTRPPVAVRRNVIEEEEDVEDEEEEVFTAVDVNNSTEVSETSDQHPPTSVGPEPEETEHTHPHPNMVEPLLDHRQHFHRNHSELPNLHGDQLFEVTIEVDFRPDVGESWVSAATLLLPSLKTLIHERLEALNSPLSMSSKRIQKLNAGLLYILWLQIGPGSDGPQVHSIVDAAIQGLNATDVGGVIHKRVVIVSTHTDVNECRTQLVLCDVNADCANQRGLYSCHCRPGFLDQSRLGSGGTLCVDTTAAGCSSGLSAETKGVYVLFFLLSCLILMLLAAAAMLYHRHHRGTFLVRCHSSSSMYPPDPNNNGHRCDGYSHRADTEMPVPPPPPRGPSRESWLQVKELCPAVDLPLLRFTPLQPPDSYMEPREGGKI</sequence>
<evidence type="ECO:0000313" key="11">
    <source>
        <dbReference type="Proteomes" id="UP000693946"/>
    </source>
</evidence>
<dbReference type="PROSITE" id="PS00010">
    <property type="entry name" value="ASX_HYDROXYL"/>
    <property type="match status" value="1"/>
</dbReference>
<dbReference type="PROSITE" id="PS01187">
    <property type="entry name" value="EGF_CA"/>
    <property type="match status" value="1"/>
</dbReference>
<dbReference type="InterPro" id="IPR001881">
    <property type="entry name" value="EGF-like_Ca-bd_dom"/>
</dbReference>
<dbReference type="CDD" id="cd00054">
    <property type="entry name" value="EGF_CA"/>
    <property type="match status" value="1"/>
</dbReference>
<keyword evidence="7" id="KW-0812">Transmembrane</keyword>
<evidence type="ECO:0000256" key="2">
    <source>
        <dbReference type="ARBA" id="ARBA00022729"/>
    </source>
</evidence>
<gene>
    <name evidence="10" type="ORF">JOB18_004684</name>
</gene>
<dbReference type="InterPro" id="IPR049883">
    <property type="entry name" value="NOTCH1_EGF-like"/>
</dbReference>
<dbReference type="Proteomes" id="UP000693946">
    <property type="component" value="Linkage Group LG6"/>
</dbReference>
<evidence type="ECO:0000256" key="1">
    <source>
        <dbReference type="ARBA" id="ARBA00022536"/>
    </source>
</evidence>
<dbReference type="EMBL" id="JAGKHQ010000018">
    <property type="protein sequence ID" value="KAG7485179.1"/>
    <property type="molecule type" value="Genomic_DNA"/>
</dbReference>
<reference evidence="10 11" key="1">
    <citation type="journal article" date="2021" name="Sci. Rep.">
        <title>Chromosome anchoring in Senegalese sole (Solea senegalensis) reveals sex-associated markers and genome rearrangements in flatfish.</title>
        <authorList>
            <person name="Guerrero-Cozar I."/>
            <person name="Gomez-Garrido J."/>
            <person name="Berbel C."/>
            <person name="Martinez-Blanch J.F."/>
            <person name="Alioto T."/>
            <person name="Claros M.G."/>
            <person name="Gagnaire P.A."/>
            <person name="Manchado M."/>
        </authorList>
    </citation>
    <scope>NUCLEOTIDE SEQUENCE [LARGE SCALE GENOMIC DNA]</scope>
    <source>
        <strain evidence="10">Sse05_10M</strain>
    </source>
</reference>
<protein>
    <recommendedName>
        <fullName evidence="9">CUB domain-containing protein</fullName>
    </recommendedName>
</protein>
<feature type="compositionally biased region" description="Polar residues" evidence="6">
    <location>
        <begin position="284"/>
        <end position="302"/>
    </location>
</feature>
<feature type="chain" id="PRO_5043742245" description="CUB domain-containing protein" evidence="8">
    <location>
        <begin position="32"/>
        <end position="676"/>
    </location>
</feature>
<feature type="region of interest" description="Disordered" evidence="6">
    <location>
        <begin position="271"/>
        <end position="311"/>
    </location>
</feature>
<evidence type="ECO:0000259" key="9">
    <source>
        <dbReference type="PROSITE" id="PS01180"/>
    </source>
</evidence>
<feature type="region of interest" description="Disordered" evidence="6">
    <location>
        <begin position="332"/>
        <end position="367"/>
    </location>
</feature>
<evidence type="ECO:0000256" key="4">
    <source>
        <dbReference type="ARBA" id="ARBA00023157"/>
    </source>
</evidence>
<dbReference type="InterPro" id="IPR000152">
    <property type="entry name" value="EGF-type_Asp/Asn_hydroxyl_site"/>
</dbReference>
<comment type="caution">
    <text evidence="5">Lacks conserved residue(s) required for the propagation of feature annotation.</text>
</comment>